<dbReference type="Pfam" id="PF05670">
    <property type="entry name" value="NFACT-R_1"/>
    <property type="match status" value="1"/>
</dbReference>
<keyword evidence="4" id="KW-0175">Coiled coil</keyword>
<dbReference type="GO" id="GO:1990116">
    <property type="term" value="P:ribosome-associated ubiquitin-dependent protein catabolic process"/>
    <property type="evidence" value="ECO:0007669"/>
    <property type="project" value="TreeGrafter"/>
</dbReference>
<evidence type="ECO:0000256" key="2">
    <source>
        <dbReference type="ARBA" id="ARBA00008318"/>
    </source>
</evidence>
<feature type="region of interest" description="Disordered" evidence="5">
    <location>
        <begin position="186"/>
        <end position="230"/>
    </location>
</feature>
<dbReference type="Proteomes" id="UP000271098">
    <property type="component" value="Unassembled WGS sequence"/>
</dbReference>
<keyword evidence="3" id="KW-0963">Cytoplasm</keyword>
<dbReference type="WBParaSite" id="GPUH_0001404501-mRNA-1">
    <property type="protein sequence ID" value="GPUH_0001404501-mRNA-1"/>
    <property type="gene ID" value="GPUH_0001404501"/>
</dbReference>
<evidence type="ECO:0000256" key="5">
    <source>
        <dbReference type="SAM" id="MobiDB-lite"/>
    </source>
</evidence>
<dbReference type="OrthoDB" id="207084at2759"/>
<evidence type="ECO:0000256" key="1">
    <source>
        <dbReference type="ARBA" id="ARBA00004496"/>
    </source>
</evidence>
<comment type="similarity">
    <text evidence="2">Belongs to the NEMF family.</text>
</comment>
<dbReference type="GO" id="GO:0000049">
    <property type="term" value="F:tRNA binding"/>
    <property type="evidence" value="ECO:0007669"/>
    <property type="project" value="TreeGrafter"/>
</dbReference>
<evidence type="ECO:0000313" key="10">
    <source>
        <dbReference type="WBParaSite" id="GPUH_0001404501-mRNA-1"/>
    </source>
</evidence>
<evidence type="ECO:0000256" key="3">
    <source>
        <dbReference type="ARBA" id="ARBA00022490"/>
    </source>
</evidence>
<evidence type="ECO:0000256" key="4">
    <source>
        <dbReference type="ARBA" id="ARBA00023054"/>
    </source>
</evidence>
<name>A0A183DZ89_9BILA</name>
<feature type="compositionally biased region" description="Acidic residues" evidence="5">
    <location>
        <begin position="214"/>
        <end position="226"/>
    </location>
</feature>
<dbReference type="InterPro" id="IPR051608">
    <property type="entry name" value="RQC_Subunit_NEMF"/>
</dbReference>
<dbReference type="GO" id="GO:0005737">
    <property type="term" value="C:cytoplasm"/>
    <property type="evidence" value="ECO:0007669"/>
    <property type="project" value="UniProtKB-SubCell"/>
</dbReference>
<comment type="subcellular location">
    <subcellularLocation>
        <location evidence="1">Cytoplasm</location>
    </subcellularLocation>
</comment>
<reference evidence="10" key="1">
    <citation type="submission" date="2016-06" db="UniProtKB">
        <authorList>
            <consortium name="WormBaseParasite"/>
        </authorList>
    </citation>
    <scope>IDENTIFICATION</scope>
</reference>
<evidence type="ECO:0000259" key="7">
    <source>
        <dbReference type="Pfam" id="PF11923"/>
    </source>
</evidence>
<sequence length="418" mass="46559">MEKQRKTVSASTKVLKTAQLKTKETVEAVRAKTDILKKRRMMWFEKFLWFVSSENYLVIGGRDAQQNELLVKRYLRPGDVYVHADLRGASSVVIRNKMGGGEIPPKTLNEAGTMAVCYSSAWEAKVSDRAWWVSRTTPTGEYLTAGSFMIRGKKNFLPLCQLQMGFGVMFKLDDDSLERHVEERKVSIAHTEEDESGAVGSRSDDDVSVHGSENEESDEKDSDDGNYDFPDIQVKKALNPVSLSNIVQHVKGTGADEDYTIIQVGPSAPQRPTVKAADDDTRSAEQMKKDEETKDGDGGGKEDEEDVLEEADTAMMDAEETRMLNSLTWRPFDEDVLLYALVVVAPYQTMHNFKYKVKLTPGTGKRGKAAKSAIALFQRDKSATAHELSLLKVLASNDQIARNIPGKVRISAPQLNKK</sequence>
<evidence type="ECO:0000313" key="9">
    <source>
        <dbReference type="Proteomes" id="UP000271098"/>
    </source>
</evidence>
<feature type="domain" description="NFACT RNA-binding" evidence="6">
    <location>
        <begin position="46"/>
        <end position="152"/>
    </location>
</feature>
<gene>
    <name evidence="8" type="ORF">GPUH_LOCUS14029</name>
</gene>
<dbReference type="GO" id="GO:0072344">
    <property type="term" value="P:rescue of stalled ribosome"/>
    <property type="evidence" value="ECO:0007669"/>
    <property type="project" value="TreeGrafter"/>
</dbReference>
<dbReference type="GO" id="GO:1990112">
    <property type="term" value="C:RQC complex"/>
    <property type="evidence" value="ECO:0007669"/>
    <property type="project" value="TreeGrafter"/>
</dbReference>
<dbReference type="PANTHER" id="PTHR15239:SF6">
    <property type="entry name" value="RIBOSOME QUALITY CONTROL COMPLEX SUBUNIT NEMF"/>
    <property type="match status" value="1"/>
</dbReference>
<dbReference type="EMBL" id="UYRT01080816">
    <property type="protein sequence ID" value="VDN23435.1"/>
    <property type="molecule type" value="Genomic_DNA"/>
</dbReference>
<feature type="compositionally biased region" description="Basic and acidic residues" evidence="5">
    <location>
        <begin position="276"/>
        <end position="301"/>
    </location>
</feature>
<dbReference type="PANTHER" id="PTHR15239">
    <property type="entry name" value="NUCLEAR EXPORT MEDIATOR FACTOR NEMF"/>
    <property type="match status" value="1"/>
</dbReference>
<evidence type="ECO:0000259" key="6">
    <source>
        <dbReference type="Pfam" id="PF05670"/>
    </source>
</evidence>
<feature type="domain" description="NFACT protein C-terminal" evidence="7">
    <location>
        <begin position="318"/>
        <end position="411"/>
    </location>
</feature>
<dbReference type="Pfam" id="PF11923">
    <property type="entry name" value="NFACT-C"/>
    <property type="match status" value="1"/>
</dbReference>
<keyword evidence="9" id="KW-1185">Reference proteome</keyword>
<organism evidence="10">
    <name type="scientific">Gongylonema pulchrum</name>
    <dbReference type="NCBI Taxonomy" id="637853"/>
    <lineage>
        <taxon>Eukaryota</taxon>
        <taxon>Metazoa</taxon>
        <taxon>Ecdysozoa</taxon>
        <taxon>Nematoda</taxon>
        <taxon>Chromadorea</taxon>
        <taxon>Rhabditida</taxon>
        <taxon>Spirurina</taxon>
        <taxon>Spiruromorpha</taxon>
        <taxon>Spiruroidea</taxon>
        <taxon>Gongylonematidae</taxon>
        <taxon>Gongylonema</taxon>
    </lineage>
</organism>
<feature type="region of interest" description="Disordered" evidence="5">
    <location>
        <begin position="263"/>
        <end position="305"/>
    </location>
</feature>
<dbReference type="InterPro" id="IPR021846">
    <property type="entry name" value="NFACT-C"/>
</dbReference>
<dbReference type="GO" id="GO:0043023">
    <property type="term" value="F:ribosomal large subunit binding"/>
    <property type="evidence" value="ECO:0007669"/>
    <property type="project" value="TreeGrafter"/>
</dbReference>
<reference evidence="8 9" key="2">
    <citation type="submission" date="2018-11" db="EMBL/GenBank/DDBJ databases">
        <authorList>
            <consortium name="Pathogen Informatics"/>
        </authorList>
    </citation>
    <scope>NUCLEOTIDE SEQUENCE [LARGE SCALE GENOMIC DNA]</scope>
</reference>
<dbReference type="AlphaFoldDB" id="A0A183DZ89"/>
<dbReference type="InterPro" id="IPR008532">
    <property type="entry name" value="NFACT_RNA-bd"/>
</dbReference>
<proteinExistence type="inferred from homology"/>
<evidence type="ECO:0000313" key="8">
    <source>
        <dbReference type="EMBL" id="VDN23435.1"/>
    </source>
</evidence>
<accession>A0A183DZ89</accession>
<protein>
    <submittedName>
        <fullName evidence="10">NFACT-R_1 domain-containing protein</fullName>
    </submittedName>
</protein>